<comment type="similarity">
    <text evidence="3">Belongs to the polyprenol kinase family.</text>
</comment>
<protein>
    <recommendedName>
        <fullName evidence="20">SAGA-associated factor 11</fullName>
    </recommendedName>
</protein>
<feature type="compositionally biased region" description="Low complexity" evidence="21">
    <location>
        <begin position="476"/>
        <end position="489"/>
    </location>
</feature>
<keyword evidence="13" id="KW-0809">Transit peptide</keyword>
<evidence type="ECO:0000256" key="20">
    <source>
        <dbReference type="RuleBase" id="RU261113"/>
    </source>
</evidence>
<evidence type="ECO:0000313" key="24">
    <source>
        <dbReference type="Proteomes" id="UP000886595"/>
    </source>
</evidence>
<keyword evidence="12" id="KW-0156">Chromatin regulator</keyword>
<reference evidence="23 24" key="1">
    <citation type="submission" date="2020-02" db="EMBL/GenBank/DDBJ databases">
        <authorList>
            <person name="Ma Q."/>
            <person name="Huang Y."/>
            <person name="Song X."/>
            <person name="Pei D."/>
        </authorList>
    </citation>
    <scope>NUCLEOTIDE SEQUENCE [LARGE SCALE GENOMIC DNA]</scope>
    <source>
        <strain evidence="23">Sxm20200214</strain>
        <tissue evidence="23">Leaf</tissue>
    </source>
</reference>
<evidence type="ECO:0000256" key="1">
    <source>
        <dbReference type="ARBA" id="ARBA00004123"/>
    </source>
</evidence>
<dbReference type="GO" id="GO:0008270">
    <property type="term" value="F:zinc ion binding"/>
    <property type="evidence" value="ECO:0007669"/>
    <property type="project" value="UniProtKB-KW"/>
</dbReference>
<keyword evidence="16 22" id="KW-0472">Membrane</keyword>
<keyword evidence="19" id="KW-0539">Nucleus</keyword>
<evidence type="ECO:0000256" key="22">
    <source>
        <dbReference type="SAM" id="Phobius"/>
    </source>
</evidence>
<comment type="subcellular location">
    <subcellularLocation>
        <location evidence="1 20">Nucleus</location>
    </subcellularLocation>
    <subcellularLocation>
        <location evidence="2">Plastid</location>
        <location evidence="2">Chloroplast membrane</location>
        <topology evidence="2">Multi-pass membrane protein</topology>
    </subcellularLocation>
</comment>
<keyword evidence="8" id="KW-0479">Metal-binding</keyword>
<evidence type="ECO:0000313" key="23">
    <source>
        <dbReference type="EMBL" id="KAG2241417.1"/>
    </source>
</evidence>
<comment type="similarity">
    <text evidence="20">Belongs to the SGF11 family.</text>
</comment>
<dbReference type="GO" id="GO:0016301">
    <property type="term" value="F:kinase activity"/>
    <property type="evidence" value="ECO:0007669"/>
    <property type="project" value="UniProtKB-KW"/>
</dbReference>
<dbReference type="EMBL" id="JAAMPC010001018">
    <property type="protein sequence ID" value="KAG2241417.1"/>
    <property type="molecule type" value="Genomic_DNA"/>
</dbReference>
<evidence type="ECO:0000256" key="5">
    <source>
        <dbReference type="ARBA" id="ARBA00022640"/>
    </source>
</evidence>
<keyword evidence="10" id="KW-0418">Kinase</keyword>
<evidence type="ECO:0000256" key="18">
    <source>
        <dbReference type="ARBA" id="ARBA00023163"/>
    </source>
</evidence>
<evidence type="ECO:0000256" key="8">
    <source>
        <dbReference type="ARBA" id="ARBA00022723"/>
    </source>
</evidence>
<name>A0A8X7NYZ3_BRACI</name>
<evidence type="ECO:0000256" key="19">
    <source>
        <dbReference type="ARBA" id="ARBA00023242"/>
    </source>
</evidence>
<dbReference type="PANTHER" id="PTHR32523:SF13">
    <property type="entry name" value="PHYTOL KINASE 2, CHLOROPLASTIC"/>
    <property type="match status" value="1"/>
</dbReference>
<evidence type="ECO:0000256" key="9">
    <source>
        <dbReference type="ARBA" id="ARBA00022771"/>
    </source>
</evidence>
<dbReference type="GO" id="GO:0006325">
    <property type="term" value="P:chromatin organization"/>
    <property type="evidence" value="ECO:0007669"/>
    <property type="project" value="UniProtKB-KW"/>
</dbReference>
<keyword evidence="5" id="KW-0934">Plastid</keyword>
<dbReference type="AlphaFoldDB" id="A0A8X7NYZ3"/>
<evidence type="ECO:0000256" key="12">
    <source>
        <dbReference type="ARBA" id="ARBA00022853"/>
    </source>
</evidence>
<dbReference type="Pfam" id="PF08209">
    <property type="entry name" value="Sgf11"/>
    <property type="match status" value="1"/>
</dbReference>
<dbReference type="GO" id="GO:0071819">
    <property type="term" value="C:DUBm complex"/>
    <property type="evidence" value="ECO:0007669"/>
    <property type="project" value="UniProtKB-ARBA"/>
</dbReference>
<evidence type="ECO:0000256" key="3">
    <source>
        <dbReference type="ARBA" id="ARBA00010794"/>
    </source>
</evidence>
<gene>
    <name evidence="23" type="ORF">Bca52824_096597</name>
</gene>
<sequence length="517" mass="57017">MILFCQKLIRKLVHINIGLAFTLCWPLFSSGLQGALFASLITGVNIIRMLLLGLGVYQDEGTIKSMSRHGDRRELLKGPLCYALSITFACIFYWKTSPISIAVICNLCAGDGMADIVGRRLGTEKLPYNRNKSVAGSIGMAIAGFLASVAYMYYFASFGYIENSGWDMILRFFFISVASALVESLPISPGIDDNLTVSLTSALLVRLVSVRRFRQGNNTGNKRKTVKLITISMVKISSCIVEVTRRLKGSRSPTSKLPLQKKHVPFNGISTHDALFLRRVKFHGDQEAKTLSPSSVHRRDSAVNYSESPLLNSSRLSFRISSHAFLGIVIGKQTLIVVTILRFACLAEHLGHSRVFEDSMSNSEDNKSSHDQLSSQVFLDLVDSVIADVASECHRIARLGLDKDLEVVEEELRLSVEARAKVADPSNNLETNTKYVVDIFGQSHPPVATEVFNCMNCGRQIVAGRFAPHLERCMGKKSSAKATRSTTASQNRNSRRNTSDNQLSSAPPGFEENVKRA</sequence>
<evidence type="ECO:0000256" key="15">
    <source>
        <dbReference type="ARBA" id="ARBA00023015"/>
    </source>
</evidence>
<feature type="transmembrane region" description="Helical" evidence="22">
    <location>
        <begin position="12"/>
        <end position="28"/>
    </location>
</feature>
<proteinExistence type="inferred from homology"/>
<comment type="caution">
    <text evidence="23">The sequence shown here is derived from an EMBL/GenBank/DDBJ whole genome shotgun (WGS) entry which is preliminary data.</text>
</comment>
<organism evidence="23 24">
    <name type="scientific">Brassica carinata</name>
    <name type="common">Ethiopian mustard</name>
    <name type="synonym">Abyssinian cabbage</name>
    <dbReference type="NCBI Taxonomy" id="52824"/>
    <lineage>
        <taxon>Eukaryota</taxon>
        <taxon>Viridiplantae</taxon>
        <taxon>Streptophyta</taxon>
        <taxon>Embryophyta</taxon>
        <taxon>Tracheophyta</taxon>
        <taxon>Spermatophyta</taxon>
        <taxon>Magnoliopsida</taxon>
        <taxon>eudicotyledons</taxon>
        <taxon>Gunneridae</taxon>
        <taxon>Pentapetalae</taxon>
        <taxon>rosids</taxon>
        <taxon>malvids</taxon>
        <taxon>Brassicales</taxon>
        <taxon>Brassicaceae</taxon>
        <taxon>Brassiceae</taxon>
        <taxon>Brassica</taxon>
    </lineage>
</organism>
<evidence type="ECO:0000256" key="13">
    <source>
        <dbReference type="ARBA" id="ARBA00022946"/>
    </source>
</evidence>
<feature type="transmembrane region" description="Helical" evidence="22">
    <location>
        <begin position="34"/>
        <end position="54"/>
    </location>
</feature>
<feature type="region of interest" description="Disordered" evidence="21">
    <location>
        <begin position="475"/>
        <end position="517"/>
    </location>
</feature>
<keyword evidence="18" id="KW-0804">Transcription</keyword>
<keyword evidence="4" id="KW-0150">Chloroplast</keyword>
<feature type="transmembrane region" description="Helical" evidence="22">
    <location>
        <begin position="75"/>
        <end position="94"/>
    </location>
</feature>
<dbReference type="PANTHER" id="PTHR32523">
    <property type="entry name" value="PHYTOL KINASE 1, CHLOROPLASTIC"/>
    <property type="match status" value="1"/>
</dbReference>
<evidence type="ECO:0000256" key="17">
    <source>
        <dbReference type="ARBA" id="ARBA00023159"/>
    </source>
</evidence>
<dbReference type="OrthoDB" id="5673at2759"/>
<dbReference type="FunFam" id="3.30.160.60:FF:000118">
    <property type="entry name" value="Ataxin-7-like protein 3"/>
    <property type="match status" value="1"/>
</dbReference>
<dbReference type="InterPro" id="IPR013246">
    <property type="entry name" value="SAGA_su_Sgf11"/>
</dbReference>
<evidence type="ECO:0000256" key="4">
    <source>
        <dbReference type="ARBA" id="ARBA00022528"/>
    </source>
</evidence>
<dbReference type="GO" id="GO:0070461">
    <property type="term" value="C:SAGA-type complex"/>
    <property type="evidence" value="ECO:0007669"/>
    <property type="project" value="UniProtKB-ARBA"/>
</dbReference>
<evidence type="ECO:0000256" key="11">
    <source>
        <dbReference type="ARBA" id="ARBA00022833"/>
    </source>
</evidence>
<evidence type="ECO:0000256" key="6">
    <source>
        <dbReference type="ARBA" id="ARBA00022679"/>
    </source>
</evidence>
<dbReference type="GO" id="GO:0031969">
    <property type="term" value="C:chloroplast membrane"/>
    <property type="evidence" value="ECO:0007669"/>
    <property type="project" value="UniProtKB-SubCell"/>
</dbReference>
<dbReference type="Proteomes" id="UP000886595">
    <property type="component" value="Unassembled WGS sequence"/>
</dbReference>
<evidence type="ECO:0000256" key="16">
    <source>
        <dbReference type="ARBA" id="ARBA00023136"/>
    </source>
</evidence>
<keyword evidence="24" id="KW-1185">Reference proteome</keyword>
<dbReference type="Gene3D" id="3.30.160.60">
    <property type="entry name" value="Classic Zinc Finger"/>
    <property type="match status" value="1"/>
</dbReference>
<keyword evidence="14 22" id="KW-1133">Transmembrane helix</keyword>
<evidence type="ECO:0000256" key="14">
    <source>
        <dbReference type="ARBA" id="ARBA00022989"/>
    </source>
</evidence>
<evidence type="ECO:0000256" key="10">
    <source>
        <dbReference type="ARBA" id="ARBA00022777"/>
    </source>
</evidence>
<keyword evidence="11" id="KW-0862">Zinc</keyword>
<feature type="transmembrane region" description="Helical" evidence="22">
    <location>
        <begin position="168"/>
        <end position="189"/>
    </location>
</feature>
<keyword evidence="15" id="KW-0805">Transcription regulation</keyword>
<feature type="transmembrane region" description="Helical" evidence="22">
    <location>
        <begin position="134"/>
        <end position="156"/>
    </location>
</feature>
<keyword evidence="17 20" id="KW-0010">Activator</keyword>
<dbReference type="InterPro" id="IPR039606">
    <property type="entry name" value="Phytol/farnesol_kinase"/>
</dbReference>
<accession>A0A8X7NYZ3</accession>
<evidence type="ECO:0000256" key="2">
    <source>
        <dbReference type="ARBA" id="ARBA00004508"/>
    </source>
</evidence>
<evidence type="ECO:0000256" key="21">
    <source>
        <dbReference type="SAM" id="MobiDB-lite"/>
    </source>
</evidence>
<keyword evidence="6" id="KW-0808">Transferase</keyword>
<keyword evidence="9" id="KW-0863">Zinc-finger</keyword>
<evidence type="ECO:0000256" key="7">
    <source>
        <dbReference type="ARBA" id="ARBA00022692"/>
    </source>
</evidence>
<keyword evidence="7 22" id="KW-0812">Transmembrane</keyword>